<gene>
    <name evidence="9" type="ORF">DBT_2158</name>
</gene>
<feature type="coiled-coil region" evidence="8">
    <location>
        <begin position="336"/>
        <end position="399"/>
    </location>
</feature>
<dbReference type="InterPro" id="IPR003423">
    <property type="entry name" value="OMP_efflux"/>
</dbReference>
<evidence type="ECO:0000256" key="4">
    <source>
        <dbReference type="ARBA" id="ARBA00022452"/>
    </source>
</evidence>
<keyword evidence="4" id="KW-1134">Transmembrane beta strand</keyword>
<feature type="coiled-coil region" evidence="8">
    <location>
        <begin position="165"/>
        <end position="220"/>
    </location>
</feature>
<evidence type="ECO:0000256" key="8">
    <source>
        <dbReference type="SAM" id="Coils"/>
    </source>
</evidence>
<proteinExistence type="inferred from homology"/>
<evidence type="ECO:0000256" key="3">
    <source>
        <dbReference type="ARBA" id="ARBA00022448"/>
    </source>
</evidence>
<keyword evidence="5" id="KW-0812">Transmembrane</keyword>
<dbReference type="AlphaFoldDB" id="A0A1B9F3B6"/>
<dbReference type="PANTHER" id="PTHR30026:SF20">
    <property type="entry name" value="OUTER MEMBRANE PROTEIN TOLC"/>
    <property type="match status" value="1"/>
</dbReference>
<evidence type="ECO:0000256" key="2">
    <source>
        <dbReference type="ARBA" id="ARBA00007613"/>
    </source>
</evidence>
<keyword evidence="6" id="KW-0472">Membrane</keyword>
<dbReference type="GO" id="GO:1990281">
    <property type="term" value="C:efflux pump complex"/>
    <property type="evidence" value="ECO:0007669"/>
    <property type="project" value="TreeGrafter"/>
</dbReference>
<comment type="subcellular location">
    <subcellularLocation>
        <location evidence="1">Cell outer membrane</location>
    </subcellularLocation>
</comment>
<dbReference type="Proteomes" id="UP000093080">
    <property type="component" value="Unassembled WGS sequence"/>
</dbReference>
<evidence type="ECO:0000256" key="1">
    <source>
        <dbReference type="ARBA" id="ARBA00004442"/>
    </source>
</evidence>
<evidence type="ECO:0000313" key="9">
    <source>
        <dbReference type="EMBL" id="OCC14429.1"/>
    </source>
</evidence>
<evidence type="ECO:0000256" key="6">
    <source>
        <dbReference type="ARBA" id="ARBA00023136"/>
    </source>
</evidence>
<keyword evidence="10" id="KW-1185">Reference proteome</keyword>
<dbReference type="STRING" id="1156395.DBT_2158"/>
<evidence type="ECO:0000313" key="10">
    <source>
        <dbReference type="Proteomes" id="UP000093080"/>
    </source>
</evidence>
<dbReference type="GO" id="GO:0015288">
    <property type="term" value="F:porin activity"/>
    <property type="evidence" value="ECO:0007669"/>
    <property type="project" value="TreeGrafter"/>
</dbReference>
<comment type="caution">
    <text evidence="9">The sequence shown here is derived from an EMBL/GenBank/DDBJ whole genome shotgun (WGS) entry which is preliminary data.</text>
</comment>
<keyword evidence="8" id="KW-0175">Coiled coil</keyword>
<accession>A0A1B9F3B6</accession>
<dbReference type="GO" id="GO:0009279">
    <property type="term" value="C:cell outer membrane"/>
    <property type="evidence" value="ECO:0007669"/>
    <property type="project" value="UniProtKB-SubCell"/>
</dbReference>
<dbReference type="SUPFAM" id="SSF56954">
    <property type="entry name" value="Outer membrane efflux proteins (OEP)"/>
    <property type="match status" value="1"/>
</dbReference>
<keyword evidence="3" id="KW-0813">Transport</keyword>
<name>A0A1B9F3B6_9BACT</name>
<reference evidence="9 10" key="1">
    <citation type="submission" date="2016-06" db="EMBL/GenBank/DDBJ databases">
        <title>Respiratory ammonification of nitrate coupled to the oxidation of elemental sulfur in deep-sea autotrophic thermophilic bacteria.</title>
        <authorList>
            <person name="Slobodkina G.B."/>
            <person name="Mardanov A.V."/>
            <person name="Ravin N.V."/>
            <person name="Frolova A.A."/>
            <person name="Viryasiv M.B."/>
            <person name="Chernyh N.A."/>
            <person name="Bonch-Osmolovskaya E.A."/>
            <person name="Slobodkin A.I."/>
        </authorList>
    </citation>
    <scope>NUCLEOTIDE SEQUENCE [LARGE SCALE GENOMIC DNA]</scope>
    <source>
        <strain evidence="9 10">S69</strain>
    </source>
</reference>
<sequence length="449" mass="51422">MKNLVFKTIIPCFFISLILTPPIAYGGQTSFTLESALATAIKNNPSLKALQQRINAQIQRKQAASLDKWAKLSTGYRYTWYKDEPFLRFKDFPGVSNIPFGKKREILWYFQVSQPIFTGFALSTRESMEALGIDVKRLEYETGLLSLEFEVKKAYFEILVSQGRLRVAQEEVDTLKAHLEDAKAMFHEGLIARNDLLRSEVALKSAMQRLEHARSELETKKAYLNILLNRPVDSSLEIEDNQNLPEISLSIDTLIESAIEHRPEIKALSLSLKQARLNVKLQKSRYYPKINLIGRYEQSGDDLLATRNDFRNSHNTLLLLEANWSLFEWGKTGHEVGEAKHKVLELEERLNQLKNQVSLEVKEAIEEIEVFKKNISTAKKALQLAKEDLRLTVLQYREQLVSSSEVLDARSFLTEAEQNLLSAIYGYRIAISKLERAVGTRLYYKSQGS</sequence>
<dbReference type="GO" id="GO:0015562">
    <property type="term" value="F:efflux transmembrane transporter activity"/>
    <property type="evidence" value="ECO:0007669"/>
    <property type="project" value="InterPro"/>
</dbReference>
<comment type="similarity">
    <text evidence="2">Belongs to the outer membrane factor (OMF) (TC 1.B.17) family.</text>
</comment>
<dbReference type="Pfam" id="PF02321">
    <property type="entry name" value="OEP"/>
    <property type="match status" value="2"/>
</dbReference>
<keyword evidence="7" id="KW-0998">Cell outer membrane</keyword>
<organism evidence="9 10">
    <name type="scientific">Dissulfuribacter thermophilus</name>
    <dbReference type="NCBI Taxonomy" id="1156395"/>
    <lineage>
        <taxon>Bacteria</taxon>
        <taxon>Pseudomonadati</taxon>
        <taxon>Thermodesulfobacteriota</taxon>
        <taxon>Dissulfuribacteria</taxon>
        <taxon>Dissulfuribacterales</taxon>
        <taxon>Dissulfuribacteraceae</taxon>
        <taxon>Dissulfuribacter</taxon>
    </lineage>
</organism>
<evidence type="ECO:0000256" key="7">
    <source>
        <dbReference type="ARBA" id="ARBA00023237"/>
    </source>
</evidence>
<dbReference type="EMBL" id="MAGO01000012">
    <property type="protein sequence ID" value="OCC14429.1"/>
    <property type="molecule type" value="Genomic_DNA"/>
</dbReference>
<dbReference type="RefSeq" id="WP_067620109.1">
    <property type="nucleotide sequence ID" value="NZ_MAGO01000012.1"/>
</dbReference>
<dbReference type="InterPro" id="IPR051906">
    <property type="entry name" value="TolC-like"/>
</dbReference>
<protein>
    <submittedName>
        <fullName evidence="9">Outer membrane component of tripartite multidrug resistance system</fullName>
    </submittedName>
</protein>
<dbReference type="PANTHER" id="PTHR30026">
    <property type="entry name" value="OUTER MEMBRANE PROTEIN TOLC"/>
    <property type="match status" value="1"/>
</dbReference>
<dbReference type="Gene3D" id="1.20.1600.10">
    <property type="entry name" value="Outer membrane efflux proteins (OEP)"/>
    <property type="match status" value="1"/>
</dbReference>
<evidence type="ECO:0000256" key="5">
    <source>
        <dbReference type="ARBA" id="ARBA00022692"/>
    </source>
</evidence>